<name>A0ACB9D7T1_9ASTR</name>
<protein>
    <submittedName>
        <fullName evidence="1">Uncharacterized protein</fullName>
    </submittedName>
</protein>
<sequence length="122" mass="14443">MEKAIIATFSRKKSIPVKRKFKKVEEMVAPDPEKYAILYKNVENDNKKFFEHAAYLYEHGYKWERIFGMTEEKVEDAIGYNPEIIEKCSTGTLKRMTEKLGNKRAQREKSNNKDIKNKFKES</sequence>
<gene>
    <name evidence="1" type="ORF">L1987_60366</name>
</gene>
<comment type="caution">
    <text evidence="1">The sequence shown here is derived from an EMBL/GenBank/DDBJ whole genome shotgun (WGS) entry which is preliminary data.</text>
</comment>
<evidence type="ECO:0000313" key="2">
    <source>
        <dbReference type="Proteomes" id="UP001056120"/>
    </source>
</evidence>
<reference evidence="2" key="1">
    <citation type="journal article" date="2022" name="Mol. Ecol. Resour.">
        <title>The genomes of chicory, endive, great burdock and yacon provide insights into Asteraceae palaeo-polyploidization history and plant inulin production.</title>
        <authorList>
            <person name="Fan W."/>
            <person name="Wang S."/>
            <person name="Wang H."/>
            <person name="Wang A."/>
            <person name="Jiang F."/>
            <person name="Liu H."/>
            <person name="Zhao H."/>
            <person name="Xu D."/>
            <person name="Zhang Y."/>
        </authorList>
    </citation>
    <scope>NUCLEOTIDE SEQUENCE [LARGE SCALE GENOMIC DNA]</scope>
    <source>
        <strain evidence="2">cv. Yunnan</strain>
    </source>
</reference>
<keyword evidence="2" id="KW-1185">Reference proteome</keyword>
<reference evidence="1 2" key="2">
    <citation type="journal article" date="2022" name="Mol. Ecol. Resour.">
        <title>The genomes of chicory, endive, great burdock and yacon provide insights into Asteraceae paleo-polyploidization history and plant inulin production.</title>
        <authorList>
            <person name="Fan W."/>
            <person name="Wang S."/>
            <person name="Wang H."/>
            <person name="Wang A."/>
            <person name="Jiang F."/>
            <person name="Liu H."/>
            <person name="Zhao H."/>
            <person name="Xu D."/>
            <person name="Zhang Y."/>
        </authorList>
    </citation>
    <scope>NUCLEOTIDE SEQUENCE [LARGE SCALE GENOMIC DNA]</scope>
    <source>
        <strain evidence="2">cv. Yunnan</strain>
        <tissue evidence="1">Leaves</tissue>
    </source>
</reference>
<accession>A0ACB9D7T1</accession>
<proteinExistence type="predicted"/>
<evidence type="ECO:0000313" key="1">
    <source>
        <dbReference type="EMBL" id="KAI3742674.1"/>
    </source>
</evidence>
<dbReference type="Proteomes" id="UP001056120">
    <property type="component" value="Linkage Group LG20"/>
</dbReference>
<organism evidence="1 2">
    <name type="scientific">Smallanthus sonchifolius</name>
    <dbReference type="NCBI Taxonomy" id="185202"/>
    <lineage>
        <taxon>Eukaryota</taxon>
        <taxon>Viridiplantae</taxon>
        <taxon>Streptophyta</taxon>
        <taxon>Embryophyta</taxon>
        <taxon>Tracheophyta</taxon>
        <taxon>Spermatophyta</taxon>
        <taxon>Magnoliopsida</taxon>
        <taxon>eudicotyledons</taxon>
        <taxon>Gunneridae</taxon>
        <taxon>Pentapetalae</taxon>
        <taxon>asterids</taxon>
        <taxon>campanulids</taxon>
        <taxon>Asterales</taxon>
        <taxon>Asteraceae</taxon>
        <taxon>Asteroideae</taxon>
        <taxon>Heliantheae alliance</taxon>
        <taxon>Millerieae</taxon>
        <taxon>Smallanthus</taxon>
    </lineage>
</organism>
<dbReference type="EMBL" id="CM042037">
    <property type="protein sequence ID" value="KAI3742674.1"/>
    <property type="molecule type" value="Genomic_DNA"/>
</dbReference>